<feature type="domain" description="Protein kinase" evidence="1">
    <location>
        <begin position="8"/>
        <end position="280"/>
    </location>
</feature>
<evidence type="ECO:0000313" key="2">
    <source>
        <dbReference type="EMBL" id="MEE2037453.1"/>
    </source>
</evidence>
<dbReference type="PROSITE" id="PS50011">
    <property type="entry name" value="PROTEIN_KINASE_DOM"/>
    <property type="match status" value="1"/>
</dbReference>
<keyword evidence="2" id="KW-0418">Kinase</keyword>
<protein>
    <submittedName>
        <fullName evidence="2">Serine/threonine-protein kinase</fullName>
    </submittedName>
</protein>
<dbReference type="InterPro" id="IPR011009">
    <property type="entry name" value="Kinase-like_dom_sf"/>
</dbReference>
<gene>
    <name evidence="2" type="ORF">Q8791_09495</name>
</gene>
<keyword evidence="3" id="KW-1185">Reference proteome</keyword>
<dbReference type="GO" id="GO:0016301">
    <property type="term" value="F:kinase activity"/>
    <property type="evidence" value="ECO:0007669"/>
    <property type="project" value="UniProtKB-KW"/>
</dbReference>
<dbReference type="InterPro" id="IPR000719">
    <property type="entry name" value="Prot_kinase_dom"/>
</dbReference>
<dbReference type="Proteomes" id="UP001356095">
    <property type="component" value="Unassembled WGS sequence"/>
</dbReference>
<name>A0ABU7K5C5_9ACTN</name>
<organism evidence="2 3">
    <name type="scientific">Nocardiopsis codii</name>
    <dbReference type="NCBI Taxonomy" id="3065942"/>
    <lineage>
        <taxon>Bacteria</taxon>
        <taxon>Bacillati</taxon>
        <taxon>Actinomycetota</taxon>
        <taxon>Actinomycetes</taxon>
        <taxon>Streptosporangiales</taxon>
        <taxon>Nocardiopsidaceae</taxon>
        <taxon>Nocardiopsis</taxon>
    </lineage>
</organism>
<dbReference type="SUPFAM" id="SSF56112">
    <property type="entry name" value="Protein kinase-like (PK-like)"/>
    <property type="match status" value="1"/>
</dbReference>
<dbReference type="RefSeq" id="WP_330091249.1">
    <property type="nucleotide sequence ID" value="NZ_JAUZMY010000007.1"/>
</dbReference>
<reference evidence="2 3" key="1">
    <citation type="submission" date="2023-08" db="EMBL/GenBank/DDBJ databases">
        <authorList>
            <person name="Girao M."/>
            <person name="Carvalho M.F."/>
        </authorList>
    </citation>
    <scope>NUCLEOTIDE SEQUENCE [LARGE SCALE GENOMIC DNA]</scope>
    <source>
        <strain evidence="2 3">CT-R113</strain>
    </source>
</reference>
<dbReference type="EMBL" id="JAUZMY010000007">
    <property type="protein sequence ID" value="MEE2037453.1"/>
    <property type="molecule type" value="Genomic_DNA"/>
</dbReference>
<proteinExistence type="predicted"/>
<dbReference type="PANTHER" id="PTHR24361">
    <property type="entry name" value="MITOGEN-ACTIVATED KINASE KINASE KINASE"/>
    <property type="match status" value="1"/>
</dbReference>
<dbReference type="InterPro" id="IPR053235">
    <property type="entry name" value="Ser_Thr_kinase"/>
</dbReference>
<dbReference type="SMART" id="SM00220">
    <property type="entry name" value="S_TKc"/>
    <property type="match status" value="1"/>
</dbReference>
<sequence>MERFPFDHAEVVAVAEAACGRALRLREVTSRRGAVVWDVTGPEGRVAVKVGSGDGEAAVSREAAVLQELDVPDHLVASGRGTDNSWLVTRWFEGPSTWDAFARFRESGTGRTEGIETAAELCEAVATTLHDRGWVHGDLHPDHGIHTSGGVRLIDLAWTWREGLRPPPVTGVGIDHFVPPELALRGAGDLPLAGGAAADVYTLAATVWTCATGCRPLDYAAAGITPERLTSDQLRARIAAGRIPLRTEEPWPELQSVLRQVLLSGPHDRPSARDLAHSLIRLAS</sequence>
<comment type="caution">
    <text evidence="2">The sequence shown here is derived from an EMBL/GenBank/DDBJ whole genome shotgun (WGS) entry which is preliminary data.</text>
</comment>
<keyword evidence="2" id="KW-0808">Transferase</keyword>
<evidence type="ECO:0000313" key="3">
    <source>
        <dbReference type="Proteomes" id="UP001356095"/>
    </source>
</evidence>
<dbReference type="Gene3D" id="1.10.510.10">
    <property type="entry name" value="Transferase(Phosphotransferase) domain 1"/>
    <property type="match status" value="1"/>
</dbReference>
<evidence type="ECO:0000259" key="1">
    <source>
        <dbReference type="PROSITE" id="PS50011"/>
    </source>
</evidence>
<accession>A0ABU7K5C5</accession>